<evidence type="ECO:0000256" key="2">
    <source>
        <dbReference type="ARBA" id="ARBA00006924"/>
    </source>
</evidence>
<gene>
    <name evidence="10" type="ORF">GTA08_BOTSDO04982</name>
</gene>
<protein>
    <submittedName>
        <fullName evidence="10">NAD-dependent histone deacetylase silent information regulator Sir2</fullName>
    </submittedName>
</protein>
<dbReference type="InterPro" id="IPR029035">
    <property type="entry name" value="DHS-like_NAD/FAD-binding_dom"/>
</dbReference>
<dbReference type="AlphaFoldDB" id="A0A8H4ITS5"/>
<keyword evidence="11" id="KW-1185">Reference proteome</keyword>
<feature type="binding site" evidence="7">
    <location>
        <position position="298"/>
    </location>
    <ligand>
        <name>Zn(2+)</name>
        <dbReference type="ChEBI" id="CHEBI:29105"/>
    </ligand>
</feature>
<evidence type="ECO:0000256" key="8">
    <source>
        <dbReference type="SAM" id="MobiDB-lite"/>
    </source>
</evidence>
<feature type="active site" description="Proton acceptor" evidence="7">
    <location>
        <position position="290"/>
    </location>
</feature>
<dbReference type="SUPFAM" id="SSF52467">
    <property type="entry name" value="DHS-like NAD/FAD-binding domain"/>
    <property type="match status" value="1"/>
</dbReference>
<feature type="region of interest" description="Disordered" evidence="8">
    <location>
        <begin position="18"/>
        <end position="52"/>
    </location>
</feature>
<feature type="compositionally biased region" description="Basic residues" evidence="8">
    <location>
        <begin position="335"/>
        <end position="350"/>
    </location>
</feature>
<dbReference type="PANTHER" id="PTHR11085">
    <property type="entry name" value="NAD-DEPENDENT PROTEIN DEACYLASE SIRTUIN-5, MITOCHONDRIAL-RELATED"/>
    <property type="match status" value="1"/>
</dbReference>
<evidence type="ECO:0000259" key="9">
    <source>
        <dbReference type="PROSITE" id="PS50305"/>
    </source>
</evidence>
<feature type="domain" description="Deacetylase sirtuin-type" evidence="9">
    <location>
        <begin position="148"/>
        <end position="460"/>
    </location>
</feature>
<evidence type="ECO:0000256" key="4">
    <source>
        <dbReference type="ARBA" id="ARBA00022723"/>
    </source>
</evidence>
<proteinExistence type="inferred from homology"/>
<dbReference type="InterPro" id="IPR050134">
    <property type="entry name" value="NAD-dep_sirtuin_deacylases"/>
</dbReference>
<keyword evidence="6" id="KW-0520">NAD</keyword>
<evidence type="ECO:0000313" key="11">
    <source>
        <dbReference type="Proteomes" id="UP000572817"/>
    </source>
</evidence>
<feature type="binding site" evidence="7">
    <location>
        <position position="322"/>
    </location>
    <ligand>
        <name>Zn(2+)</name>
        <dbReference type="ChEBI" id="CHEBI:29105"/>
    </ligand>
</feature>
<evidence type="ECO:0000256" key="3">
    <source>
        <dbReference type="ARBA" id="ARBA00022679"/>
    </source>
</evidence>
<name>A0A8H4ITS5_9PEZI</name>
<dbReference type="GO" id="GO:0046872">
    <property type="term" value="F:metal ion binding"/>
    <property type="evidence" value="ECO:0007669"/>
    <property type="project" value="UniProtKB-KW"/>
</dbReference>
<keyword evidence="3" id="KW-0808">Transferase</keyword>
<evidence type="ECO:0000313" key="10">
    <source>
        <dbReference type="EMBL" id="KAF4307036.1"/>
    </source>
</evidence>
<evidence type="ECO:0000256" key="7">
    <source>
        <dbReference type="PROSITE-ProRule" id="PRU00236"/>
    </source>
</evidence>
<feature type="region of interest" description="Disordered" evidence="8">
    <location>
        <begin position="333"/>
        <end position="371"/>
    </location>
</feature>
<dbReference type="GO" id="GO:0005634">
    <property type="term" value="C:nucleus"/>
    <property type="evidence" value="ECO:0007669"/>
    <property type="project" value="TreeGrafter"/>
</dbReference>
<dbReference type="InterPro" id="IPR026590">
    <property type="entry name" value="Ssirtuin_cat_dom"/>
</dbReference>
<dbReference type="InterPro" id="IPR026591">
    <property type="entry name" value="Sirtuin_cat_small_dom_sf"/>
</dbReference>
<dbReference type="PANTHER" id="PTHR11085:SF9">
    <property type="entry name" value="NAD-DEPENDENT PROTEIN DEACETYLASE SIRTUIN-1"/>
    <property type="match status" value="1"/>
</dbReference>
<dbReference type="Gene3D" id="3.40.50.1220">
    <property type="entry name" value="TPP-binding domain"/>
    <property type="match status" value="1"/>
</dbReference>
<keyword evidence="5 7" id="KW-0862">Zinc</keyword>
<feature type="region of interest" description="Disordered" evidence="8">
    <location>
        <begin position="485"/>
        <end position="529"/>
    </location>
</feature>
<dbReference type="Proteomes" id="UP000572817">
    <property type="component" value="Unassembled WGS sequence"/>
</dbReference>
<feature type="compositionally biased region" description="Basic and acidic residues" evidence="8">
    <location>
        <begin position="33"/>
        <end position="45"/>
    </location>
</feature>
<comment type="similarity">
    <text evidence="2">Belongs to the sirtuin family. Class I subfamily.</text>
</comment>
<comment type="caution">
    <text evidence="10">The sequence shown here is derived from an EMBL/GenBank/DDBJ whole genome shotgun (WGS) entry which is preliminary data.</text>
</comment>
<comment type="cofactor">
    <cofactor evidence="1">
        <name>Zn(2+)</name>
        <dbReference type="ChEBI" id="CHEBI:29105"/>
    </cofactor>
</comment>
<accession>A0A8H4ITS5</accession>
<dbReference type="GO" id="GO:0046970">
    <property type="term" value="F:histone H4K16 deacetylase activity, NAD-dependent"/>
    <property type="evidence" value="ECO:0007669"/>
    <property type="project" value="TreeGrafter"/>
</dbReference>
<dbReference type="EMBL" id="WWBZ02000033">
    <property type="protein sequence ID" value="KAF4307036.1"/>
    <property type="molecule type" value="Genomic_DNA"/>
</dbReference>
<keyword evidence="4 7" id="KW-0479">Metal-binding</keyword>
<evidence type="ECO:0000256" key="6">
    <source>
        <dbReference type="ARBA" id="ARBA00023027"/>
    </source>
</evidence>
<dbReference type="Gene3D" id="3.30.1600.10">
    <property type="entry name" value="SIR2/SIRT2 'Small Domain"/>
    <property type="match status" value="1"/>
</dbReference>
<evidence type="ECO:0000256" key="1">
    <source>
        <dbReference type="ARBA" id="ARBA00001947"/>
    </source>
</evidence>
<evidence type="ECO:0000256" key="5">
    <source>
        <dbReference type="ARBA" id="ARBA00022833"/>
    </source>
</evidence>
<dbReference type="GO" id="GO:0070403">
    <property type="term" value="F:NAD+ binding"/>
    <property type="evidence" value="ECO:0007669"/>
    <property type="project" value="InterPro"/>
</dbReference>
<feature type="binding site" evidence="7">
    <location>
        <position position="325"/>
    </location>
    <ligand>
        <name>Zn(2+)</name>
        <dbReference type="ChEBI" id="CHEBI:29105"/>
    </ligand>
</feature>
<dbReference type="Pfam" id="PF02146">
    <property type="entry name" value="SIR2"/>
    <property type="match status" value="1"/>
</dbReference>
<feature type="compositionally biased region" description="Polar residues" evidence="8">
    <location>
        <begin position="18"/>
        <end position="30"/>
    </location>
</feature>
<dbReference type="OrthoDB" id="420264at2759"/>
<organism evidence="10 11">
    <name type="scientific">Botryosphaeria dothidea</name>
    <dbReference type="NCBI Taxonomy" id="55169"/>
    <lineage>
        <taxon>Eukaryota</taxon>
        <taxon>Fungi</taxon>
        <taxon>Dikarya</taxon>
        <taxon>Ascomycota</taxon>
        <taxon>Pezizomycotina</taxon>
        <taxon>Dothideomycetes</taxon>
        <taxon>Dothideomycetes incertae sedis</taxon>
        <taxon>Botryosphaeriales</taxon>
        <taxon>Botryosphaeriaceae</taxon>
        <taxon>Botryosphaeria</taxon>
    </lineage>
</organism>
<feature type="binding site" evidence="7">
    <location>
        <position position="301"/>
    </location>
    <ligand>
        <name>Zn(2+)</name>
        <dbReference type="ChEBI" id="CHEBI:29105"/>
    </ligand>
</feature>
<dbReference type="InterPro" id="IPR003000">
    <property type="entry name" value="Sirtuin"/>
</dbReference>
<dbReference type="PROSITE" id="PS50305">
    <property type="entry name" value="SIRTUIN"/>
    <property type="match status" value="1"/>
</dbReference>
<sequence>MATGEVLLNRRDLPVVDLTNTDSVARSSGEQAKGAEDDHPPSPHDDSDDGIDNVSLYEELLDEVEPFELSGGPDVCTIEEAKAYRKRLHEVGAGAFVFETVTTGKVSAKKLCTAFGIKPPAFLEGASDSSYYQLLGIAIARELSKRRRLSEYSTIEDAALLLQKSKNIMVITGAGVSTPDLGRATRVLGISTSLGIPDFRSKNTGFYSKLREMGFEDPEQVFDIHNFDEDPTIFYKLAGDILPDLHNWTPTHEFIHLLQEKGKLLTNYTQNIDNLESHAGIDPEKLVQCHGSWATATCRKCGHQIPGEDIFQNIREQKVAECKECIRQLAIPRPGMKRKRSSNGSSRKRRQSDDDDDSDGQYDIPQPGVMKPDITFFGEGLPKRFFTRLKDHDKDIVDLVIVIGTSMKVAPVSEVPQILQPDVPQIYISRDPIRHIDFDVNLLGDCDVVVAELCRLAGWDLKHRMIPEGLRAEVKAVETEDEEKHSWKVFLPEHGPSDKTLVVKPEDAKVEEANPENNDSEEPKREASA</sequence>
<reference evidence="10" key="1">
    <citation type="submission" date="2020-04" db="EMBL/GenBank/DDBJ databases">
        <title>Genome Assembly and Annotation of Botryosphaeria dothidea sdau 11-99, a Latent Pathogen of Apple Fruit Ring Rot in China.</title>
        <authorList>
            <person name="Yu C."/>
            <person name="Diao Y."/>
            <person name="Lu Q."/>
            <person name="Zhao J."/>
            <person name="Cui S."/>
            <person name="Peng C."/>
            <person name="He B."/>
            <person name="Liu H."/>
        </authorList>
    </citation>
    <scope>NUCLEOTIDE SEQUENCE [LARGE SCALE GENOMIC DNA]</scope>
    <source>
        <strain evidence="10">Sdau11-99</strain>
    </source>
</reference>